<organism evidence="1 2">
    <name type="scientific">Portunus trituberculatus</name>
    <name type="common">Swimming crab</name>
    <name type="synonym">Neptunus trituberculatus</name>
    <dbReference type="NCBI Taxonomy" id="210409"/>
    <lineage>
        <taxon>Eukaryota</taxon>
        <taxon>Metazoa</taxon>
        <taxon>Ecdysozoa</taxon>
        <taxon>Arthropoda</taxon>
        <taxon>Crustacea</taxon>
        <taxon>Multicrustacea</taxon>
        <taxon>Malacostraca</taxon>
        <taxon>Eumalacostraca</taxon>
        <taxon>Eucarida</taxon>
        <taxon>Decapoda</taxon>
        <taxon>Pleocyemata</taxon>
        <taxon>Brachyura</taxon>
        <taxon>Eubrachyura</taxon>
        <taxon>Portunoidea</taxon>
        <taxon>Portunidae</taxon>
        <taxon>Portuninae</taxon>
        <taxon>Portunus</taxon>
    </lineage>
</organism>
<proteinExistence type="predicted"/>
<accession>A0A5B7KE64</accession>
<gene>
    <name evidence="1" type="ORF">E2C01_102802</name>
</gene>
<protein>
    <submittedName>
        <fullName evidence="1">Uncharacterized protein</fullName>
    </submittedName>
</protein>
<sequence length="41" mass="4894">MKVKKKNNVGDGMRCEVIRRSAWWREHVKMLHSIMKEPLGN</sequence>
<dbReference type="EMBL" id="VSRR010153887">
    <property type="protein sequence ID" value="MPD06963.1"/>
    <property type="molecule type" value="Genomic_DNA"/>
</dbReference>
<evidence type="ECO:0000313" key="1">
    <source>
        <dbReference type="EMBL" id="MPD06963.1"/>
    </source>
</evidence>
<name>A0A5B7KE64_PORTR</name>
<comment type="caution">
    <text evidence="1">The sequence shown here is derived from an EMBL/GenBank/DDBJ whole genome shotgun (WGS) entry which is preliminary data.</text>
</comment>
<evidence type="ECO:0000313" key="2">
    <source>
        <dbReference type="Proteomes" id="UP000324222"/>
    </source>
</evidence>
<dbReference type="Proteomes" id="UP000324222">
    <property type="component" value="Unassembled WGS sequence"/>
</dbReference>
<dbReference type="AlphaFoldDB" id="A0A5B7KE64"/>
<keyword evidence="2" id="KW-1185">Reference proteome</keyword>
<reference evidence="1 2" key="1">
    <citation type="submission" date="2019-05" db="EMBL/GenBank/DDBJ databases">
        <title>Another draft genome of Portunus trituberculatus and its Hox gene families provides insights of decapod evolution.</title>
        <authorList>
            <person name="Jeong J.-H."/>
            <person name="Song I."/>
            <person name="Kim S."/>
            <person name="Choi T."/>
            <person name="Kim D."/>
            <person name="Ryu S."/>
            <person name="Kim W."/>
        </authorList>
    </citation>
    <scope>NUCLEOTIDE SEQUENCE [LARGE SCALE GENOMIC DNA]</scope>
    <source>
        <tissue evidence="1">Muscle</tissue>
    </source>
</reference>